<organism evidence="2 3">
    <name type="scientific">Elysia crispata</name>
    <name type="common">lettuce slug</name>
    <dbReference type="NCBI Taxonomy" id="231223"/>
    <lineage>
        <taxon>Eukaryota</taxon>
        <taxon>Metazoa</taxon>
        <taxon>Spiralia</taxon>
        <taxon>Lophotrochozoa</taxon>
        <taxon>Mollusca</taxon>
        <taxon>Gastropoda</taxon>
        <taxon>Heterobranchia</taxon>
        <taxon>Euthyneura</taxon>
        <taxon>Panpulmonata</taxon>
        <taxon>Sacoglossa</taxon>
        <taxon>Placobranchoidea</taxon>
        <taxon>Plakobranchidae</taxon>
        <taxon>Elysia</taxon>
    </lineage>
</organism>
<accession>A0AAE0Y970</accession>
<evidence type="ECO:0000313" key="3">
    <source>
        <dbReference type="Proteomes" id="UP001283361"/>
    </source>
</evidence>
<sequence>MTNEIPGPTFRTSIDPELSPHRKQAADDNEDVEESLLLLLSLTSPRPLLCPTSPPYPRRPHSPHLLPFSACNPTSGATRDSFINPIVRPRSPVYRTHPYLLFLSSSRSKALVLYRTCPLDHGPIWRLGKNGQYGEMSAVYGGSLPIVSLGTYHTPANSNTTPGGGEQSRLLISCKSSPSLIQSLERTFLNTLSLERTFLNNLSLERTFLNTLSLERTFLKIQSLEQSFLSSQNLGRTFLNKQSLERKFLNSKSLDKTFL</sequence>
<dbReference type="EMBL" id="JAWDGP010006665">
    <property type="protein sequence ID" value="KAK3737086.1"/>
    <property type="molecule type" value="Genomic_DNA"/>
</dbReference>
<keyword evidence="3" id="KW-1185">Reference proteome</keyword>
<reference evidence="2" key="1">
    <citation type="journal article" date="2023" name="G3 (Bethesda)">
        <title>A reference genome for the long-term kleptoplast-retaining sea slug Elysia crispata morphotype clarki.</title>
        <authorList>
            <person name="Eastman K.E."/>
            <person name="Pendleton A.L."/>
            <person name="Shaikh M.A."/>
            <person name="Suttiyut T."/>
            <person name="Ogas R."/>
            <person name="Tomko P."/>
            <person name="Gavelis G."/>
            <person name="Widhalm J.R."/>
            <person name="Wisecaver J.H."/>
        </authorList>
    </citation>
    <scope>NUCLEOTIDE SEQUENCE</scope>
    <source>
        <strain evidence="2">ECLA1</strain>
    </source>
</reference>
<dbReference type="AlphaFoldDB" id="A0AAE0Y970"/>
<gene>
    <name evidence="2" type="ORF">RRG08_016392</name>
</gene>
<dbReference type="Proteomes" id="UP001283361">
    <property type="component" value="Unassembled WGS sequence"/>
</dbReference>
<evidence type="ECO:0000256" key="1">
    <source>
        <dbReference type="SAM" id="MobiDB-lite"/>
    </source>
</evidence>
<protein>
    <submittedName>
        <fullName evidence="2">Uncharacterized protein</fullName>
    </submittedName>
</protein>
<feature type="region of interest" description="Disordered" evidence="1">
    <location>
        <begin position="1"/>
        <end position="30"/>
    </location>
</feature>
<name>A0AAE0Y970_9GAST</name>
<evidence type="ECO:0000313" key="2">
    <source>
        <dbReference type="EMBL" id="KAK3737086.1"/>
    </source>
</evidence>
<proteinExistence type="predicted"/>
<comment type="caution">
    <text evidence="2">The sequence shown here is derived from an EMBL/GenBank/DDBJ whole genome shotgun (WGS) entry which is preliminary data.</text>
</comment>